<dbReference type="Pfam" id="PF01522">
    <property type="entry name" value="Polysacc_deac_1"/>
    <property type="match status" value="1"/>
</dbReference>
<proteinExistence type="predicted"/>
<evidence type="ECO:0000256" key="2">
    <source>
        <dbReference type="ARBA" id="ARBA00022729"/>
    </source>
</evidence>
<evidence type="ECO:0000313" key="5">
    <source>
        <dbReference type="Proteomes" id="UP001597214"/>
    </source>
</evidence>
<dbReference type="Proteomes" id="UP001597214">
    <property type="component" value="Unassembled WGS sequence"/>
</dbReference>
<protein>
    <submittedName>
        <fullName evidence="4">Polysaccharide deacetylase family protein</fullName>
    </submittedName>
</protein>
<evidence type="ECO:0000259" key="3">
    <source>
        <dbReference type="PROSITE" id="PS51677"/>
    </source>
</evidence>
<accession>A0ABW4LK25</accession>
<dbReference type="InterPro" id="IPR011330">
    <property type="entry name" value="Glyco_hydro/deAcase_b/a-brl"/>
</dbReference>
<evidence type="ECO:0000313" key="4">
    <source>
        <dbReference type="EMBL" id="MFD1735466.1"/>
    </source>
</evidence>
<dbReference type="CDD" id="cd10918">
    <property type="entry name" value="CE4_NodB_like_5s_6s"/>
    <property type="match status" value="1"/>
</dbReference>
<evidence type="ECO:0000256" key="1">
    <source>
        <dbReference type="ARBA" id="ARBA00004613"/>
    </source>
</evidence>
<dbReference type="InterPro" id="IPR051398">
    <property type="entry name" value="Polysacch_Deacetylase"/>
</dbReference>
<organism evidence="4 5">
    <name type="scientific">Bacillus salitolerans</name>
    <dbReference type="NCBI Taxonomy" id="1437434"/>
    <lineage>
        <taxon>Bacteria</taxon>
        <taxon>Bacillati</taxon>
        <taxon>Bacillota</taxon>
        <taxon>Bacilli</taxon>
        <taxon>Bacillales</taxon>
        <taxon>Bacillaceae</taxon>
        <taxon>Bacillus</taxon>
    </lineage>
</organism>
<reference evidence="5" key="1">
    <citation type="journal article" date="2019" name="Int. J. Syst. Evol. Microbiol.">
        <title>The Global Catalogue of Microorganisms (GCM) 10K type strain sequencing project: providing services to taxonomists for standard genome sequencing and annotation.</title>
        <authorList>
            <consortium name="The Broad Institute Genomics Platform"/>
            <consortium name="The Broad Institute Genome Sequencing Center for Infectious Disease"/>
            <person name="Wu L."/>
            <person name="Ma J."/>
        </authorList>
    </citation>
    <scope>NUCLEOTIDE SEQUENCE [LARGE SCALE GENOMIC DNA]</scope>
    <source>
        <strain evidence="5">CCUG 49339</strain>
    </source>
</reference>
<gene>
    <name evidence="4" type="ORF">ACFSCX_02715</name>
</gene>
<comment type="caution">
    <text evidence="4">The sequence shown here is derived from an EMBL/GenBank/DDBJ whole genome shotgun (WGS) entry which is preliminary data.</text>
</comment>
<dbReference type="RefSeq" id="WP_377926565.1">
    <property type="nucleotide sequence ID" value="NZ_JBHUEM010000003.1"/>
</dbReference>
<dbReference type="SUPFAM" id="SSF88713">
    <property type="entry name" value="Glycoside hydrolase/deacetylase"/>
    <property type="match status" value="1"/>
</dbReference>
<dbReference type="PROSITE" id="PS51677">
    <property type="entry name" value="NODB"/>
    <property type="match status" value="1"/>
</dbReference>
<dbReference type="EMBL" id="JBHUEM010000003">
    <property type="protein sequence ID" value="MFD1735466.1"/>
    <property type="molecule type" value="Genomic_DNA"/>
</dbReference>
<keyword evidence="5" id="KW-1185">Reference proteome</keyword>
<name>A0ABW4LK25_9BACI</name>
<sequence>MSKDKTINEIYYKDKVIVLTYHDIDPNGNMYSAYNISPKQFANHLDKLLENGFYIVNMDQFIQFVLKDGTIPPNAVLLTFDDGNKSFYDYAFPELKKRSIPATNFVVVKLIDSSRCLSWDNMLEMKQFNLNFYSHTYNHHRNTNYGENKRLLTNFLFLEAENRLESEAEYRNRIKKDLILAQSILAGKLGEQPKLLCFPYGAYNETVVEVGKEIGIQLYFTVQKGINSRNQFLINRINAGDNRISANKLIEEIMNYCPK</sequence>
<dbReference type="InterPro" id="IPR002509">
    <property type="entry name" value="NODB_dom"/>
</dbReference>
<dbReference type="Gene3D" id="3.20.20.370">
    <property type="entry name" value="Glycoside hydrolase/deacetylase"/>
    <property type="match status" value="1"/>
</dbReference>
<dbReference type="PANTHER" id="PTHR34216">
    <property type="match status" value="1"/>
</dbReference>
<keyword evidence="2" id="KW-0732">Signal</keyword>
<comment type="subcellular location">
    <subcellularLocation>
        <location evidence="1">Secreted</location>
    </subcellularLocation>
</comment>
<dbReference type="PANTHER" id="PTHR34216:SF3">
    <property type="entry name" value="POLY-BETA-1,6-N-ACETYL-D-GLUCOSAMINE N-DEACETYLASE"/>
    <property type="match status" value="1"/>
</dbReference>
<feature type="domain" description="NodB homology" evidence="3">
    <location>
        <begin position="74"/>
        <end position="259"/>
    </location>
</feature>